<dbReference type="AlphaFoldDB" id="Q8TWI8"/>
<dbReference type="InParanoid" id="Q8TWI8"/>
<dbReference type="EMBL" id="AE009439">
    <property type="protein sequence ID" value="AAM02259.1"/>
    <property type="molecule type" value="Genomic_DNA"/>
</dbReference>
<dbReference type="STRING" id="190192.MK1046"/>
<name>Q8TWI8_METKA</name>
<dbReference type="GeneID" id="1477147"/>
<reference evidence="1 2" key="1">
    <citation type="journal article" date="2002" name="Proc. Natl. Acad. Sci. U.S.A.">
        <title>The complete genome of hyperthermophile Methanopyrus kandleri AV19 and monophyly of archaeal methanogens.</title>
        <authorList>
            <person name="Slesarev A.I."/>
            <person name="Mezhevaya K.V."/>
            <person name="Makarova K.S."/>
            <person name="Polushin N.N."/>
            <person name="Shcherbinina O.V."/>
            <person name="Shakhova V.V."/>
            <person name="Belova G.I."/>
            <person name="Aravind L."/>
            <person name="Natale D.A."/>
            <person name="Rogozin I.B."/>
            <person name="Tatusov R.L."/>
            <person name="Wolf Y.I."/>
            <person name="Stetter K.O."/>
            <person name="Malykh A.G."/>
            <person name="Koonin E.V."/>
            <person name="Kozyavkin S.A."/>
        </authorList>
    </citation>
    <scope>NUCLEOTIDE SEQUENCE [LARGE SCALE GENOMIC DNA]</scope>
    <source>
        <strain evidence="2">AV19 / DSM 6324 / JCM 9639 / NBRC 100938</strain>
    </source>
</reference>
<dbReference type="OrthoDB" id="375772at2157"/>
<gene>
    <name evidence="1" type="ordered locus">MK1046</name>
</gene>
<dbReference type="PaxDb" id="190192-MK1046"/>
<dbReference type="Proteomes" id="UP000001826">
    <property type="component" value="Chromosome"/>
</dbReference>
<organism evidence="1 2">
    <name type="scientific">Methanopyrus kandleri (strain AV19 / DSM 6324 / JCM 9639 / NBRC 100938)</name>
    <dbReference type="NCBI Taxonomy" id="190192"/>
    <lineage>
        <taxon>Archaea</taxon>
        <taxon>Methanobacteriati</taxon>
        <taxon>Methanobacteriota</taxon>
        <taxon>Methanomada group</taxon>
        <taxon>Methanopyri</taxon>
        <taxon>Methanopyrales</taxon>
        <taxon>Methanopyraceae</taxon>
        <taxon>Methanopyrus</taxon>
    </lineage>
</organism>
<accession>Q8TWI8</accession>
<dbReference type="InterPro" id="IPR036849">
    <property type="entry name" value="Enolase-like_C_sf"/>
</dbReference>
<dbReference type="KEGG" id="mka:MK1046"/>
<proteinExistence type="predicted"/>
<keyword evidence="2" id="KW-1185">Reference proteome</keyword>
<dbReference type="HOGENOM" id="CLU_1212609_0_0_2"/>
<evidence type="ECO:0000313" key="1">
    <source>
        <dbReference type="EMBL" id="AAM02259.1"/>
    </source>
</evidence>
<protein>
    <submittedName>
        <fullName evidence="1">O-succinylbenzoate-synthase-related enzyme</fullName>
    </submittedName>
</protein>
<sequence length="228" mass="24396">MAVMDAEARSQGLPLAELLGGEPRTVESACSVHELGKHGALREARDNLSVGYTVVRVRADSAGLSSVSALDFETVLLEFTDRPSERALEEVRSVSDAEIVVISPEEFDAEVPIYVRVTSEEDIHGLGSAEGVALSVQEVGFLDAVLLGRKARELGFKIIVLTEVESAVSVKAAAHLAGALRAEYCDLSGHLALYEDLESLGYAPEVELTGPGREVRVNHDPYELAEAP</sequence>
<dbReference type="Gene3D" id="3.30.390.10">
    <property type="entry name" value="Enolase-like, N-terminal domain"/>
    <property type="match status" value="1"/>
</dbReference>
<dbReference type="EnsemblBacteria" id="AAM02259">
    <property type="protein sequence ID" value="AAM02259"/>
    <property type="gene ID" value="MK1046"/>
</dbReference>
<evidence type="ECO:0000313" key="2">
    <source>
        <dbReference type="Proteomes" id="UP000001826"/>
    </source>
</evidence>
<dbReference type="Gene3D" id="3.20.20.120">
    <property type="entry name" value="Enolase-like C-terminal domain"/>
    <property type="match status" value="2"/>
</dbReference>
<dbReference type="RefSeq" id="WP_011019414.1">
    <property type="nucleotide sequence ID" value="NC_003551.1"/>
</dbReference>
<dbReference type="InterPro" id="IPR029017">
    <property type="entry name" value="Enolase-like_N"/>
</dbReference>